<protein>
    <submittedName>
        <fullName evidence="3">Response regulator</fullName>
    </submittedName>
</protein>
<dbReference type="PROSITE" id="PS50110">
    <property type="entry name" value="RESPONSE_REGULATORY"/>
    <property type="match status" value="1"/>
</dbReference>
<evidence type="ECO:0000256" key="1">
    <source>
        <dbReference type="PROSITE-ProRule" id="PRU00169"/>
    </source>
</evidence>
<dbReference type="PANTHER" id="PTHR44520">
    <property type="entry name" value="RESPONSE REGULATOR RCP1-RELATED"/>
    <property type="match status" value="1"/>
</dbReference>
<keyword evidence="1" id="KW-0597">Phosphoprotein</keyword>
<comment type="caution">
    <text evidence="3">The sequence shown here is derived from an EMBL/GenBank/DDBJ whole genome shotgun (WGS) entry which is preliminary data.</text>
</comment>
<evidence type="ECO:0000313" key="3">
    <source>
        <dbReference type="EMBL" id="MBW8687233.1"/>
    </source>
</evidence>
<proteinExistence type="predicted"/>
<dbReference type="SUPFAM" id="SSF52172">
    <property type="entry name" value="CheY-like"/>
    <property type="match status" value="1"/>
</dbReference>
<accession>A0ABS7GHQ8</accession>
<organism evidence="3 4">
    <name type="scientific">Chitinophaga rhizophila</name>
    <dbReference type="NCBI Taxonomy" id="2866212"/>
    <lineage>
        <taxon>Bacteria</taxon>
        <taxon>Pseudomonadati</taxon>
        <taxon>Bacteroidota</taxon>
        <taxon>Chitinophagia</taxon>
        <taxon>Chitinophagales</taxon>
        <taxon>Chitinophagaceae</taxon>
        <taxon>Chitinophaga</taxon>
    </lineage>
</organism>
<dbReference type="SMART" id="SM00448">
    <property type="entry name" value="REC"/>
    <property type="match status" value="1"/>
</dbReference>
<dbReference type="EMBL" id="JAICCF010000004">
    <property type="protein sequence ID" value="MBW8687233.1"/>
    <property type="molecule type" value="Genomic_DNA"/>
</dbReference>
<keyword evidence="4" id="KW-1185">Reference proteome</keyword>
<feature type="domain" description="Response regulatory" evidence="2">
    <location>
        <begin position="6"/>
        <end position="128"/>
    </location>
</feature>
<evidence type="ECO:0000259" key="2">
    <source>
        <dbReference type="PROSITE" id="PS50110"/>
    </source>
</evidence>
<sequence length="140" mass="16335">MLENGLIIIVDDDADDRLLIEEALKDLDERLEVKTFAYSSDALNYLVETTDRPVLIICDINMPMVNGIEFRIQMLGMKELHKRTIPFVFLTTTASPETINKAHELQVQGFFVKQLDYKSTFRQLQAIIQYWLHSEPFFLH</sequence>
<gene>
    <name evidence="3" type="ORF">K1Y79_23040</name>
</gene>
<evidence type="ECO:0000313" key="4">
    <source>
        <dbReference type="Proteomes" id="UP000812961"/>
    </source>
</evidence>
<feature type="modified residue" description="4-aspartylphosphate" evidence="1">
    <location>
        <position position="59"/>
    </location>
</feature>
<name>A0ABS7GHQ8_9BACT</name>
<reference evidence="3 4" key="1">
    <citation type="submission" date="2021-08" db="EMBL/GenBank/DDBJ databases">
        <title>The genome sequence of Chitinophaga sp. B61.</title>
        <authorList>
            <person name="Zhang X."/>
        </authorList>
    </citation>
    <scope>NUCLEOTIDE SEQUENCE [LARGE SCALE GENOMIC DNA]</scope>
    <source>
        <strain evidence="3 4">B61</strain>
    </source>
</reference>
<dbReference type="Pfam" id="PF00072">
    <property type="entry name" value="Response_reg"/>
    <property type="match status" value="1"/>
</dbReference>
<dbReference type="InterPro" id="IPR052893">
    <property type="entry name" value="TCS_response_regulator"/>
</dbReference>
<dbReference type="RefSeq" id="WP_220252554.1">
    <property type="nucleotide sequence ID" value="NZ_JAICCF010000004.1"/>
</dbReference>
<dbReference type="InterPro" id="IPR001789">
    <property type="entry name" value="Sig_transdc_resp-reg_receiver"/>
</dbReference>
<dbReference type="Proteomes" id="UP000812961">
    <property type="component" value="Unassembled WGS sequence"/>
</dbReference>
<dbReference type="InterPro" id="IPR011006">
    <property type="entry name" value="CheY-like_superfamily"/>
</dbReference>
<dbReference type="Gene3D" id="3.40.50.2300">
    <property type="match status" value="1"/>
</dbReference>